<evidence type="ECO:0000313" key="3">
    <source>
        <dbReference type="Proteomes" id="UP001184614"/>
    </source>
</evidence>
<evidence type="ECO:0000313" key="2">
    <source>
        <dbReference type="EMBL" id="MDR6433442.1"/>
    </source>
</evidence>
<name>A0ABU1MBL6_9HYPH</name>
<accession>A0ABU1MBL6</accession>
<organism evidence="2 3">
    <name type="scientific">Brucella pseudogrignonensis</name>
    <dbReference type="NCBI Taxonomy" id="419475"/>
    <lineage>
        <taxon>Bacteria</taxon>
        <taxon>Pseudomonadati</taxon>
        <taxon>Pseudomonadota</taxon>
        <taxon>Alphaproteobacteria</taxon>
        <taxon>Hyphomicrobiales</taxon>
        <taxon>Brucellaceae</taxon>
        <taxon>Brucella/Ochrobactrum group</taxon>
        <taxon>Brucella</taxon>
    </lineage>
</organism>
<evidence type="ECO:0008006" key="4">
    <source>
        <dbReference type="Google" id="ProtNLM"/>
    </source>
</evidence>
<proteinExistence type="predicted"/>
<comment type="caution">
    <text evidence="2">The sequence shown here is derived from an EMBL/GenBank/DDBJ whole genome shotgun (WGS) entry which is preliminary data.</text>
</comment>
<gene>
    <name evidence="2" type="ORF">J2782_003188</name>
</gene>
<keyword evidence="3" id="KW-1185">Reference proteome</keyword>
<dbReference type="Proteomes" id="UP001184614">
    <property type="component" value="Unassembled WGS sequence"/>
</dbReference>
<feature type="region of interest" description="Disordered" evidence="1">
    <location>
        <begin position="21"/>
        <end position="90"/>
    </location>
</feature>
<dbReference type="RefSeq" id="WP_310014253.1">
    <property type="nucleotide sequence ID" value="NZ_JAVDQT010000005.1"/>
</dbReference>
<feature type="compositionally biased region" description="Basic residues" evidence="1">
    <location>
        <begin position="159"/>
        <end position="169"/>
    </location>
</feature>
<reference evidence="2 3" key="1">
    <citation type="submission" date="2023-07" db="EMBL/GenBank/DDBJ databases">
        <title>Sorghum-associated microbial communities from plants grown in Nebraska, USA.</title>
        <authorList>
            <person name="Schachtman D."/>
        </authorList>
    </citation>
    <scope>NUCLEOTIDE SEQUENCE [LARGE SCALE GENOMIC DNA]</scope>
    <source>
        <strain evidence="2 3">DS1730</strain>
    </source>
</reference>
<sequence length="227" mass="24819">MKSLSERLVAKLKNWRLRNDDTKVEDAASVEHAVNEDPTSPRKDYERDQPIEPASEGIDAIATKSVSPKKSDDSFDAPPNIEGVVASKPKAKVDARRLLNDDTAVRQVLANTDETSAQNTTKKLGVTRENTYAASAVGDDQAVSTTVNKQESSQTPETKRKRQAVKQRTTKNVIARPALASTEKPSRLPKQNVAGSLVTDQELDALEAENKRLKLLLSEKLKGGFEG</sequence>
<feature type="compositionally biased region" description="Polar residues" evidence="1">
    <location>
        <begin position="142"/>
        <end position="156"/>
    </location>
</feature>
<dbReference type="EMBL" id="JAVDQT010000005">
    <property type="protein sequence ID" value="MDR6433442.1"/>
    <property type="molecule type" value="Genomic_DNA"/>
</dbReference>
<protein>
    <recommendedName>
        <fullName evidence="4">Transcriptional regulator</fullName>
    </recommendedName>
</protein>
<evidence type="ECO:0000256" key="1">
    <source>
        <dbReference type="SAM" id="MobiDB-lite"/>
    </source>
</evidence>
<feature type="compositionally biased region" description="Basic and acidic residues" evidence="1">
    <location>
        <begin position="33"/>
        <end position="50"/>
    </location>
</feature>
<feature type="region of interest" description="Disordered" evidence="1">
    <location>
        <begin position="138"/>
        <end position="193"/>
    </location>
</feature>